<dbReference type="CDD" id="cd16338">
    <property type="entry name" value="CpcT"/>
    <property type="match status" value="1"/>
</dbReference>
<sequence length="242" mass="25926">MMNQLKACTLTFLLAGFVFPQQSLAANVPPLSNQLKQVIQWFTGKFDNSQNVASNPAIPLINMRNCSVQLAGGGTDGTGSVYLEQQSPVFNRVRFYSFGLGSGTINLGIRSFINSSSLSGICDRPASERIISQDNLAAAVCSLNLTYEPNRYVGNNAPNGCPTITGGKVVSDVSIQANSINSLDQIFDSSGKLLAGSRINFQRLATVPESSPLAGFAITGAGLIFLNRRKQQEKRVKSVKQS</sequence>
<evidence type="ECO:0000313" key="4">
    <source>
        <dbReference type="Proteomes" id="UP000658514"/>
    </source>
</evidence>
<comment type="caution">
    <text evidence="3">The sequence shown here is derived from an EMBL/GenBank/DDBJ whole genome shotgun (WGS) entry which is preliminary data.</text>
</comment>
<feature type="signal peptide" evidence="2">
    <location>
        <begin position="1"/>
        <end position="25"/>
    </location>
</feature>
<dbReference type="Gene3D" id="2.40.128.590">
    <property type="entry name" value="CpcT/CpeT domain"/>
    <property type="match status" value="1"/>
</dbReference>
<name>A0ABR8ABJ2_9CYAN</name>
<evidence type="ECO:0000256" key="2">
    <source>
        <dbReference type="SAM" id="SignalP"/>
    </source>
</evidence>
<accession>A0ABR8ABJ2</accession>
<organism evidence="3 4">
    <name type="scientific">Calothrix parietina FACHB-288</name>
    <dbReference type="NCBI Taxonomy" id="2692896"/>
    <lineage>
        <taxon>Bacteria</taxon>
        <taxon>Bacillati</taxon>
        <taxon>Cyanobacteriota</taxon>
        <taxon>Cyanophyceae</taxon>
        <taxon>Nostocales</taxon>
        <taxon>Calotrichaceae</taxon>
        <taxon>Calothrix</taxon>
    </lineage>
</organism>
<keyword evidence="1" id="KW-0472">Membrane</keyword>
<dbReference type="RefSeq" id="WP_190543627.1">
    <property type="nucleotide sequence ID" value="NZ_CAWPNO010000056.1"/>
</dbReference>
<dbReference type="InterPro" id="IPR013424">
    <property type="entry name" value="Ice-binding_C"/>
</dbReference>
<dbReference type="Pfam" id="PF06206">
    <property type="entry name" value="CpeT"/>
    <property type="match status" value="1"/>
</dbReference>
<protein>
    <submittedName>
        <fullName evidence="3">Chromophore lyase CpcT/CpeT</fullName>
    </submittedName>
</protein>
<evidence type="ECO:0000313" key="3">
    <source>
        <dbReference type="EMBL" id="MBD2197074.1"/>
    </source>
</evidence>
<proteinExistence type="predicted"/>
<dbReference type="InterPro" id="IPR010404">
    <property type="entry name" value="CpcT/CpeT"/>
</dbReference>
<keyword evidence="1" id="KW-0812">Transmembrane</keyword>
<keyword evidence="1" id="KW-1133">Transmembrane helix</keyword>
<dbReference type="Proteomes" id="UP000658514">
    <property type="component" value="Unassembled WGS sequence"/>
</dbReference>
<evidence type="ECO:0000256" key="1">
    <source>
        <dbReference type="SAM" id="Phobius"/>
    </source>
</evidence>
<dbReference type="EMBL" id="JACJQH010000024">
    <property type="protein sequence ID" value="MBD2197074.1"/>
    <property type="molecule type" value="Genomic_DNA"/>
</dbReference>
<keyword evidence="3" id="KW-0456">Lyase</keyword>
<gene>
    <name evidence="3" type="ORF">H6G24_16480</name>
</gene>
<keyword evidence="2" id="KW-0732">Signal</keyword>
<feature type="chain" id="PRO_5045675488" evidence="2">
    <location>
        <begin position="26"/>
        <end position="242"/>
    </location>
</feature>
<feature type="transmembrane region" description="Helical" evidence="1">
    <location>
        <begin position="210"/>
        <end position="227"/>
    </location>
</feature>
<dbReference type="GO" id="GO:0016829">
    <property type="term" value="F:lyase activity"/>
    <property type="evidence" value="ECO:0007669"/>
    <property type="project" value="UniProtKB-KW"/>
</dbReference>
<dbReference type="NCBIfam" id="TIGR02595">
    <property type="entry name" value="PEP_CTERM"/>
    <property type="match status" value="1"/>
</dbReference>
<reference evidence="3 4" key="1">
    <citation type="journal article" date="2020" name="ISME J.">
        <title>Comparative genomics reveals insights into cyanobacterial evolution and habitat adaptation.</title>
        <authorList>
            <person name="Chen M.Y."/>
            <person name="Teng W.K."/>
            <person name="Zhao L."/>
            <person name="Hu C.X."/>
            <person name="Zhou Y.K."/>
            <person name="Han B.P."/>
            <person name="Song L.R."/>
            <person name="Shu W.S."/>
        </authorList>
    </citation>
    <scope>NUCLEOTIDE SEQUENCE [LARGE SCALE GENOMIC DNA]</scope>
    <source>
        <strain evidence="3 4">FACHB-288</strain>
    </source>
</reference>
<dbReference type="InterPro" id="IPR038672">
    <property type="entry name" value="CpcT/CpeT_sf"/>
</dbReference>
<keyword evidence="4" id="KW-1185">Reference proteome</keyword>